<evidence type="ECO:0000256" key="2">
    <source>
        <dbReference type="ARBA" id="ARBA00023002"/>
    </source>
</evidence>
<gene>
    <name evidence="4" type="ORF">R3P38DRAFT_597158</name>
</gene>
<dbReference type="EMBL" id="JAWWNJ010000183">
    <property type="protein sequence ID" value="KAK6974571.1"/>
    <property type="molecule type" value="Genomic_DNA"/>
</dbReference>
<organism evidence="4 5">
    <name type="scientific">Favolaschia claudopus</name>
    <dbReference type="NCBI Taxonomy" id="2862362"/>
    <lineage>
        <taxon>Eukaryota</taxon>
        <taxon>Fungi</taxon>
        <taxon>Dikarya</taxon>
        <taxon>Basidiomycota</taxon>
        <taxon>Agaricomycotina</taxon>
        <taxon>Agaricomycetes</taxon>
        <taxon>Agaricomycetidae</taxon>
        <taxon>Agaricales</taxon>
        <taxon>Marasmiineae</taxon>
        <taxon>Mycenaceae</taxon>
        <taxon>Favolaschia</taxon>
    </lineage>
</organism>
<evidence type="ECO:0000256" key="1">
    <source>
        <dbReference type="ARBA" id="ARBA00022857"/>
    </source>
</evidence>
<dbReference type="PANTHER" id="PTHR47706">
    <property type="entry name" value="NMRA-LIKE FAMILY PROTEIN"/>
    <property type="match status" value="1"/>
</dbReference>
<dbReference type="SUPFAM" id="SSF51735">
    <property type="entry name" value="NAD(P)-binding Rossmann-fold domains"/>
    <property type="match status" value="1"/>
</dbReference>
<evidence type="ECO:0000313" key="5">
    <source>
        <dbReference type="Proteomes" id="UP001362999"/>
    </source>
</evidence>
<dbReference type="Gene3D" id="3.90.25.10">
    <property type="entry name" value="UDP-galactose 4-epimerase, domain 1"/>
    <property type="match status" value="1"/>
</dbReference>
<proteinExistence type="predicted"/>
<evidence type="ECO:0000259" key="3">
    <source>
        <dbReference type="Pfam" id="PF05368"/>
    </source>
</evidence>
<keyword evidence="2" id="KW-0560">Oxidoreductase</keyword>
<dbReference type="Pfam" id="PF05368">
    <property type="entry name" value="NmrA"/>
    <property type="match status" value="1"/>
</dbReference>
<evidence type="ECO:0000313" key="4">
    <source>
        <dbReference type="EMBL" id="KAK6974571.1"/>
    </source>
</evidence>
<feature type="domain" description="NmrA-like" evidence="3">
    <location>
        <begin position="4"/>
        <end position="236"/>
    </location>
</feature>
<dbReference type="InterPro" id="IPR008030">
    <property type="entry name" value="NmrA-like"/>
</dbReference>
<dbReference type="PANTHER" id="PTHR47706:SF11">
    <property type="entry name" value="ISOFLAVONE REDUCTASE FAMILY PROTEIN (AFU_ORTHOLOGUE AFUA_1G12510)"/>
    <property type="match status" value="1"/>
</dbReference>
<keyword evidence="1" id="KW-0521">NADP</keyword>
<accession>A0AAV9Z8Y1</accession>
<sequence>MAPSVLVIGASGTVGRPLMQEFLAQKNDFNRVAVLADPAKTARFAEIQAQGIEVVVGSFLESSSYKGFDTVIALAGDSALKLQPGMIDASIAGGVRHFYPSELTTDLSRGDIGKKRYYRDKIATREHLRQRAREVPGFKYTILTTGGFTEYVTIPFNNIDVEKHTASPYGYPDALASLTAMPDIMRYLVKSILLPFDDPIQPLRILRVIGETLTFAQVLSTLESVQGVKYDIKYLDPKDAAENEEAARVAEDAEAEVYWSGKTLFATGVAYVPGPLDNARFDFVPETVRETMQRLFGFRKHNEG</sequence>
<protein>
    <submittedName>
        <fullName evidence="4">NAD(P)-binding protein</fullName>
    </submittedName>
</protein>
<keyword evidence="5" id="KW-1185">Reference proteome</keyword>
<dbReference type="Gene3D" id="3.40.50.720">
    <property type="entry name" value="NAD(P)-binding Rossmann-like Domain"/>
    <property type="match status" value="1"/>
</dbReference>
<dbReference type="Proteomes" id="UP001362999">
    <property type="component" value="Unassembled WGS sequence"/>
</dbReference>
<dbReference type="AlphaFoldDB" id="A0AAV9Z8Y1"/>
<dbReference type="GO" id="GO:0016491">
    <property type="term" value="F:oxidoreductase activity"/>
    <property type="evidence" value="ECO:0007669"/>
    <property type="project" value="UniProtKB-KW"/>
</dbReference>
<dbReference type="InterPro" id="IPR051609">
    <property type="entry name" value="NmrA/Isoflavone_reductase-like"/>
</dbReference>
<name>A0AAV9Z8Y1_9AGAR</name>
<reference evidence="4 5" key="1">
    <citation type="journal article" date="2024" name="J Genomics">
        <title>Draft genome sequencing and assembly of Favolaschia claudopus CIRM-BRFM 2984 isolated from oak limbs.</title>
        <authorList>
            <person name="Navarro D."/>
            <person name="Drula E."/>
            <person name="Chaduli D."/>
            <person name="Cazenave R."/>
            <person name="Ahrendt S."/>
            <person name="Wang J."/>
            <person name="Lipzen A."/>
            <person name="Daum C."/>
            <person name="Barry K."/>
            <person name="Grigoriev I.V."/>
            <person name="Favel A."/>
            <person name="Rosso M.N."/>
            <person name="Martin F."/>
        </authorList>
    </citation>
    <scope>NUCLEOTIDE SEQUENCE [LARGE SCALE GENOMIC DNA]</scope>
    <source>
        <strain evidence="4 5">CIRM-BRFM 2984</strain>
    </source>
</reference>
<comment type="caution">
    <text evidence="4">The sequence shown here is derived from an EMBL/GenBank/DDBJ whole genome shotgun (WGS) entry which is preliminary data.</text>
</comment>
<dbReference type="InterPro" id="IPR036291">
    <property type="entry name" value="NAD(P)-bd_dom_sf"/>
</dbReference>